<evidence type="ECO:0000256" key="4">
    <source>
        <dbReference type="ARBA" id="ARBA00016244"/>
    </source>
</evidence>
<dbReference type="PANTHER" id="PTHR30033">
    <property type="entry name" value="FLAGELLAR HOOK-ASSOCIATED PROTEIN 1"/>
    <property type="match status" value="1"/>
</dbReference>
<dbReference type="GO" id="GO:0005198">
    <property type="term" value="F:structural molecule activity"/>
    <property type="evidence" value="ECO:0007669"/>
    <property type="project" value="UniProtKB-UniRule"/>
</dbReference>
<gene>
    <name evidence="7" type="primary">flgK</name>
    <name evidence="11" type="ORF">SAMN02745206_00603</name>
</gene>
<dbReference type="GO" id="GO:0009424">
    <property type="term" value="C:bacterial-type flagellum hook"/>
    <property type="evidence" value="ECO:0007669"/>
    <property type="project" value="UniProtKB-UniRule"/>
</dbReference>
<name>A0A1M4UZK0_9BACT</name>
<evidence type="ECO:0000256" key="8">
    <source>
        <dbReference type="SAM" id="Coils"/>
    </source>
</evidence>
<proteinExistence type="inferred from homology"/>
<dbReference type="InterPro" id="IPR053927">
    <property type="entry name" value="FlgK_helical"/>
</dbReference>
<evidence type="ECO:0000313" key="11">
    <source>
        <dbReference type="EMBL" id="SHE62164.1"/>
    </source>
</evidence>
<dbReference type="GO" id="GO:0005576">
    <property type="term" value="C:extracellular region"/>
    <property type="evidence" value="ECO:0007669"/>
    <property type="project" value="UniProtKB-SubCell"/>
</dbReference>
<dbReference type="SUPFAM" id="SSF64518">
    <property type="entry name" value="Phase 1 flagellin"/>
    <property type="match status" value="1"/>
</dbReference>
<evidence type="ECO:0000256" key="1">
    <source>
        <dbReference type="ARBA" id="ARBA00004365"/>
    </source>
</evidence>
<dbReference type="PANTHER" id="PTHR30033:SF1">
    <property type="entry name" value="FLAGELLAR HOOK-ASSOCIATED PROTEIN 1"/>
    <property type="match status" value="1"/>
</dbReference>
<feature type="domain" description="Flagellar basal-body/hook protein C-terminal" evidence="9">
    <location>
        <begin position="417"/>
        <end position="456"/>
    </location>
</feature>
<organism evidence="11 12">
    <name type="scientific">Desulfacinum infernum DSM 9756</name>
    <dbReference type="NCBI Taxonomy" id="1121391"/>
    <lineage>
        <taxon>Bacteria</taxon>
        <taxon>Pseudomonadati</taxon>
        <taxon>Thermodesulfobacteriota</taxon>
        <taxon>Syntrophobacteria</taxon>
        <taxon>Syntrophobacterales</taxon>
        <taxon>Syntrophobacteraceae</taxon>
        <taxon>Desulfacinum</taxon>
    </lineage>
</organism>
<dbReference type="RefSeq" id="WP_073036785.1">
    <property type="nucleotide sequence ID" value="NZ_FQVB01000005.1"/>
</dbReference>
<keyword evidence="11" id="KW-0969">Cilium</keyword>
<dbReference type="GO" id="GO:0044780">
    <property type="term" value="P:bacterial-type flagellum assembly"/>
    <property type="evidence" value="ECO:0007669"/>
    <property type="project" value="InterPro"/>
</dbReference>
<dbReference type="Pfam" id="PF22638">
    <property type="entry name" value="FlgK_D1"/>
    <property type="match status" value="1"/>
</dbReference>
<feature type="coiled-coil region" evidence="8">
    <location>
        <begin position="148"/>
        <end position="193"/>
    </location>
</feature>
<dbReference type="STRING" id="1121391.SAMN02745206_00603"/>
<dbReference type="OrthoDB" id="9802553at2"/>
<dbReference type="InterPro" id="IPR010930">
    <property type="entry name" value="Flg_bb/hook_C_dom"/>
</dbReference>
<protein>
    <recommendedName>
        <fullName evidence="4 7">Flagellar hook-associated protein 1</fullName>
        <shortName evidence="7">HAP1</shortName>
    </recommendedName>
</protein>
<reference evidence="12" key="1">
    <citation type="submission" date="2016-11" db="EMBL/GenBank/DDBJ databases">
        <authorList>
            <person name="Varghese N."/>
            <person name="Submissions S."/>
        </authorList>
    </citation>
    <scope>NUCLEOTIDE SEQUENCE [LARGE SCALE GENOMIC DNA]</scope>
    <source>
        <strain evidence="12">DSM 9756</strain>
    </source>
</reference>
<dbReference type="AlphaFoldDB" id="A0A1M4UZK0"/>
<comment type="similarity">
    <text evidence="3 7">Belongs to the flagella basal body rod proteins family.</text>
</comment>
<keyword evidence="8" id="KW-0175">Coiled coil</keyword>
<comment type="subcellular location">
    <subcellularLocation>
        <location evidence="1 7">Bacterial flagellum</location>
    </subcellularLocation>
    <subcellularLocation>
        <location evidence="2 7">Secreted</location>
    </subcellularLocation>
</comment>
<keyword evidence="6 7" id="KW-0975">Bacterial flagellum</keyword>
<evidence type="ECO:0000259" key="10">
    <source>
        <dbReference type="Pfam" id="PF22638"/>
    </source>
</evidence>
<dbReference type="NCBIfam" id="TIGR02492">
    <property type="entry name" value="flgK_ends"/>
    <property type="match status" value="1"/>
</dbReference>
<keyword evidence="11" id="KW-0966">Cell projection</keyword>
<accession>A0A1M4UZK0</accession>
<evidence type="ECO:0000256" key="6">
    <source>
        <dbReference type="ARBA" id="ARBA00023143"/>
    </source>
</evidence>
<evidence type="ECO:0000259" key="9">
    <source>
        <dbReference type="Pfam" id="PF06429"/>
    </source>
</evidence>
<evidence type="ECO:0000256" key="5">
    <source>
        <dbReference type="ARBA" id="ARBA00022525"/>
    </source>
</evidence>
<evidence type="ECO:0000256" key="3">
    <source>
        <dbReference type="ARBA" id="ARBA00009677"/>
    </source>
</evidence>
<dbReference type="EMBL" id="FQVB01000005">
    <property type="protein sequence ID" value="SHE62164.1"/>
    <property type="molecule type" value="Genomic_DNA"/>
</dbReference>
<evidence type="ECO:0000256" key="2">
    <source>
        <dbReference type="ARBA" id="ARBA00004613"/>
    </source>
</evidence>
<dbReference type="InterPro" id="IPR002371">
    <property type="entry name" value="FlgK"/>
</dbReference>
<keyword evidence="5 7" id="KW-0964">Secreted</keyword>
<evidence type="ECO:0000256" key="7">
    <source>
        <dbReference type="RuleBase" id="RU362065"/>
    </source>
</evidence>
<dbReference type="PRINTS" id="PR01005">
    <property type="entry name" value="FLGHOOKAP1"/>
</dbReference>
<feature type="domain" description="Flagellar hook-associated protein FlgK helical" evidence="10">
    <location>
        <begin position="100"/>
        <end position="315"/>
    </location>
</feature>
<keyword evidence="11" id="KW-0282">Flagellum</keyword>
<dbReference type="Pfam" id="PF06429">
    <property type="entry name" value="Flg_bbr_C"/>
    <property type="match status" value="1"/>
</dbReference>
<dbReference type="Proteomes" id="UP000184076">
    <property type="component" value="Unassembled WGS sequence"/>
</dbReference>
<sequence length="457" mass="49341">MAGLNASLEIAKNALLNTQVQIQTTSHNIANAENPNYTRQKASTVTQGAIRERAGWVGTGARLDRIVQQRDAFLEASLLGTLSSSSYYGAMERILGTAETYLYDDGETGISGALNDFWDAWNALAQNPDGSAEKATVIEAGGNLAGLLNETASDLDALQGDLQKELEDSLEPVNTLLERIRELNDQIARAEGSGQTANDLRDQRYEALKELAEYVQFETEEISGGAVNVFLADRTALVIGTQYAAQLTLQDEADGYAVTIKDTGTAVGRLDTADSTNNLDRLGGSLGGLLASAAQVDQWQDRLDDFAAALVSTVNGEYSSSPPPPADPNDYLFFDPSGTTASTISLTSYPWDYPPDAQDVLDWQSDDALTWDGESVSLGTYLNRLTQDVGLAVQSAQSQQSFRESLVTELEAKRQSVSGVSIDEEMVELLKQQQLYQAAAKVVQYTSDMIQTAIDMV</sequence>
<evidence type="ECO:0000313" key="12">
    <source>
        <dbReference type="Proteomes" id="UP000184076"/>
    </source>
</evidence>
<keyword evidence="12" id="KW-1185">Reference proteome</keyword>